<protein>
    <submittedName>
        <fullName evidence="2">D-lyxose ketol-isomerase</fullName>
    </submittedName>
</protein>
<feature type="chain" id="PRO_5030550323" evidence="1">
    <location>
        <begin position="24"/>
        <end position="226"/>
    </location>
</feature>
<accession>A0A7V8FGP1</accession>
<keyword evidence="1" id="KW-0732">Signal</keyword>
<keyword evidence="2" id="KW-0413">Isomerase</keyword>
<dbReference type="EMBL" id="WNDS01000003">
    <property type="protein sequence ID" value="KAF1015205.1"/>
    <property type="molecule type" value="Genomic_DNA"/>
</dbReference>
<feature type="signal peptide" evidence="1">
    <location>
        <begin position="1"/>
        <end position="23"/>
    </location>
</feature>
<dbReference type="InterPro" id="IPR014710">
    <property type="entry name" value="RmlC-like_jellyroll"/>
</dbReference>
<dbReference type="AlphaFoldDB" id="A0A7V8FGP1"/>
<dbReference type="GO" id="GO:0016853">
    <property type="term" value="F:isomerase activity"/>
    <property type="evidence" value="ECO:0007669"/>
    <property type="project" value="UniProtKB-KW"/>
</dbReference>
<dbReference type="Proteomes" id="UP000487117">
    <property type="component" value="Unassembled WGS sequence"/>
</dbReference>
<sequence length="226" mass="24332">MKATFLLAGLLLPAVCLCMPALAAPVPVPATAAAGVDSPDNAQFYRDGVFQKAPARAAVKAMLVRYGEPAIPADAQIWVSDFGLGDYAHVGLASVTWVNDAEHGYFDMTMYLLPGQMIPEHVHRAITTPPAKPAKHESWRVLRGWVYTFSEVGPATPDPPPLPASFGPVHSHNVSVLRAGEAASLKRIGTWHFMKAGPDGAIVDEFGVYHDRRGWFSSNPNAHPTD</sequence>
<name>A0A7V8FGP1_STEMA</name>
<comment type="caution">
    <text evidence="2">The sequence shown here is derived from an EMBL/GenBank/DDBJ whole genome shotgun (WGS) entry which is preliminary data.</text>
</comment>
<organism evidence="2 3">
    <name type="scientific">Stenotrophomonas maltophilia</name>
    <name type="common">Pseudomonas maltophilia</name>
    <name type="synonym">Xanthomonas maltophilia</name>
    <dbReference type="NCBI Taxonomy" id="40324"/>
    <lineage>
        <taxon>Bacteria</taxon>
        <taxon>Pseudomonadati</taxon>
        <taxon>Pseudomonadota</taxon>
        <taxon>Gammaproteobacteria</taxon>
        <taxon>Lysobacterales</taxon>
        <taxon>Lysobacteraceae</taxon>
        <taxon>Stenotrophomonas</taxon>
        <taxon>Stenotrophomonas maltophilia group</taxon>
    </lineage>
</organism>
<gene>
    <name evidence="2" type="ORF">GAK31_02695</name>
</gene>
<dbReference type="Gene3D" id="2.60.120.10">
    <property type="entry name" value="Jelly Rolls"/>
    <property type="match status" value="1"/>
</dbReference>
<evidence type="ECO:0000256" key="1">
    <source>
        <dbReference type="SAM" id="SignalP"/>
    </source>
</evidence>
<evidence type="ECO:0000313" key="2">
    <source>
        <dbReference type="EMBL" id="KAF1015205.1"/>
    </source>
</evidence>
<reference evidence="3" key="1">
    <citation type="journal article" date="2020" name="MBio">
        <title>Horizontal gene transfer to a defensive symbiont with a reduced genome amongst a multipartite beetle microbiome.</title>
        <authorList>
            <person name="Waterworth S.C."/>
            <person name="Florez L.V."/>
            <person name="Rees E.R."/>
            <person name="Hertweck C."/>
            <person name="Kaltenpoth M."/>
            <person name="Kwan J.C."/>
        </authorList>
    </citation>
    <scope>NUCLEOTIDE SEQUENCE [LARGE SCALE GENOMIC DNA]</scope>
</reference>
<evidence type="ECO:0000313" key="3">
    <source>
        <dbReference type="Proteomes" id="UP000487117"/>
    </source>
</evidence>
<proteinExistence type="predicted"/>